<protein>
    <submittedName>
        <fullName evidence="2">Uncharacterized protein DUF2812</fullName>
    </submittedName>
</protein>
<dbReference type="Proteomes" id="UP000248646">
    <property type="component" value="Unassembled WGS sequence"/>
</dbReference>
<dbReference type="OrthoDB" id="8230517at2"/>
<comment type="caution">
    <text evidence="2">The sequence shown here is derived from an EMBL/GenBank/DDBJ whole genome shotgun (WGS) entry which is preliminary data.</text>
</comment>
<feature type="transmembrane region" description="Helical" evidence="1">
    <location>
        <begin position="309"/>
        <end position="330"/>
    </location>
</feature>
<accession>A0A2W7MGW5</accession>
<reference evidence="2 3" key="1">
    <citation type="submission" date="2018-06" db="EMBL/GenBank/DDBJ databases">
        <title>Genomic Encyclopedia of Type Strains, Phase IV (KMG-IV): sequencing the most valuable type-strain genomes for metagenomic binning, comparative biology and taxonomic classification.</title>
        <authorList>
            <person name="Goeker M."/>
        </authorList>
    </citation>
    <scope>NUCLEOTIDE SEQUENCE [LARGE SCALE GENOMIC DNA]</scope>
    <source>
        <strain evidence="2 3">DSM 5</strain>
    </source>
</reference>
<dbReference type="RefSeq" id="WP_111439500.1">
    <property type="nucleotide sequence ID" value="NZ_QKZI01000003.1"/>
</dbReference>
<dbReference type="InterPro" id="IPR021359">
    <property type="entry name" value="DUF2812"/>
</dbReference>
<keyword evidence="1" id="KW-1133">Transmembrane helix</keyword>
<evidence type="ECO:0000313" key="3">
    <source>
        <dbReference type="Proteomes" id="UP000248646"/>
    </source>
</evidence>
<sequence length="376" mass="44356">MIKKWRPFWSYNVEKTERWLSSSAIDGKRLIDVKLFSRIFVFEETPTEQMEYQVIFDKSKNNLATGLVSSGWEDSVVKGNWKFVNNRADPIHAYPSREGILKRNRVHLLFLTGLSFLYIFQLIPFVIAMLTILFSPDDANVVASPYWSLTFLYFIQVIGVIIFTFYMSRNLLAFERKFFKTSVTENEKKAAGETFTKWRFAWMYAPDLLENWLSKMAAEGNNLVCISKVWPAFTFEKGTPKLVSYVQDFQWKTNPEYVEIHKSADWKLRFASKSWLFKYSIWEKEYELGDMKPRFTYDSTEKKAQVRRVVIASSILVSYLLGILFMALWMQFKVNPPFDQTILHQILIVFLIISSLSPLFIFTRTFLYALRMRKSM</sequence>
<keyword evidence="1" id="KW-0812">Transmembrane</keyword>
<feature type="transmembrane region" description="Helical" evidence="1">
    <location>
        <begin position="342"/>
        <end position="370"/>
    </location>
</feature>
<feature type="transmembrane region" description="Helical" evidence="1">
    <location>
        <begin position="146"/>
        <end position="167"/>
    </location>
</feature>
<dbReference type="EMBL" id="QKZI01000003">
    <property type="protein sequence ID" value="PZX04843.1"/>
    <property type="molecule type" value="Genomic_DNA"/>
</dbReference>
<organism evidence="2 3">
    <name type="scientific">Psychrobacillus insolitus</name>
    <dbReference type="NCBI Taxonomy" id="1461"/>
    <lineage>
        <taxon>Bacteria</taxon>
        <taxon>Bacillati</taxon>
        <taxon>Bacillota</taxon>
        <taxon>Bacilli</taxon>
        <taxon>Bacillales</taxon>
        <taxon>Bacillaceae</taxon>
        <taxon>Psychrobacillus</taxon>
    </lineage>
</organism>
<keyword evidence="1" id="KW-0472">Membrane</keyword>
<gene>
    <name evidence="2" type="ORF">C7437_10392</name>
</gene>
<name>A0A2W7MGW5_9BACI</name>
<feature type="transmembrane region" description="Helical" evidence="1">
    <location>
        <begin position="106"/>
        <end position="134"/>
    </location>
</feature>
<evidence type="ECO:0000256" key="1">
    <source>
        <dbReference type="SAM" id="Phobius"/>
    </source>
</evidence>
<proteinExistence type="predicted"/>
<dbReference type="AlphaFoldDB" id="A0A2W7MGW5"/>
<keyword evidence="3" id="KW-1185">Reference proteome</keyword>
<evidence type="ECO:0000313" key="2">
    <source>
        <dbReference type="EMBL" id="PZX04843.1"/>
    </source>
</evidence>
<dbReference type="Pfam" id="PF11193">
    <property type="entry name" value="DUF2812"/>
    <property type="match status" value="1"/>
</dbReference>